<dbReference type="AlphaFoldDB" id="A0A067LV47"/>
<keyword evidence="2" id="KW-1185">Reference proteome</keyword>
<proteinExistence type="predicted"/>
<dbReference type="HOGENOM" id="CLU_2621699_0_0_1"/>
<dbReference type="InParanoid" id="A0A067LV47"/>
<accession>A0A067LV47</accession>
<gene>
    <name evidence="1" type="ORF">BOTBODRAFT_229251</name>
</gene>
<evidence type="ECO:0000313" key="1">
    <source>
        <dbReference type="EMBL" id="KDQ06999.1"/>
    </source>
</evidence>
<name>A0A067LV47_BOTB1</name>
<evidence type="ECO:0000313" key="2">
    <source>
        <dbReference type="Proteomes" id="UP000027195"/>
    </source>
</evidence>
<reference evidence="2" key="1">
    <citation type="journal article" date="2014" name="Proc. Natl. Acad. Sci. U.S.A.">
        <title>Extensive sampling of basidiomycete genomes demonstrates inadequacy of the white-rot/brown-rot paradigm for wood decay fungi.</title>
        <authorList>
            <person name="Riley R."/>
            <person name="Salamov A.A."/>
            <person name="Brown D.W."/>
            <person name="Nagy L.G."/>
            <person name="Floudas D."/>
            <person name="Held B.W."/>
            <person name="Levasseur A."/>
            <person name="Lombard V."/>
            <person name="Morin E."/>
            <person name="Otillar R."/>
            <person name="Lindquist E.A."/>
            <person name="Sun H."/>
            <person name="LaButti K.M."/>
            <person name="Schmutz J."/>
            <person name="Jabbour D."/>
            <person name="Luo H."/>
            <person name="Baker S.E."/>
            <person name="Pisabarro A.G."/>
            <person name="Walton J.D."/>
            <person name="Blanchette R.A."/>
            <person name="Henrissat B."/>
            <person name="Martin F."/>
            <person name="Cullen D."/>
            <person name="Hibbett D.S."/>
            <person name="Grigoriev I.V."/>
        </authorList>
    </citation>
    <scope>NUCLEOTIDE SEQUENCE [LARGE SCALE GENOMIC DNA]</scope>
    <source>
        <strain evidence="2">FD-172 SS1</strain>
    </source>
</reference>
<dbReference type="Proteomes" id="UP000027195">
    <property type="component" value="Unassembled WGS sequence"/>
</dbReference>
<protein>
    <submittedName>
        <fullName evidence="1">Uncharacterized protein</fullName>
    </submittedName>
</protein>
<organism evidence="1 2">
    <name type="scientific">Botryobasidium botryosum (strain FD-172 SS1)</name>
    <dbReference type="NCBI Taxonomy" id="930990"/>
    <lineage>
        <taxon>Eukaryota</taxon>
        <taxon>Fungi</taxon>
        <taxon>Dikarya</taxon>
        <taxon>Basidiomycota</taxon>
        <taxon>Agaricomycotina</taxon>
        <taxon>Agaricomycetes</taxon>
        <taxon>Cantharellales</taxon>
        <taxon>Botryobasidiaceae</taxon>
        <taxon>Botryobasidium</taxon>
    </lineage>
</organism>
<dbReference type="EMBL" id="KL198117">
    <property type="protein sequence ID" value="KDQ06999.1"/>
    <property type="molecule type" value="Genomic_DNA"/>
</dbReference>
<sequence length="78" mass="8606">MVAFDYNVFSATSQAEMNGRSSAVVWLGIGTKNPSDLMNAYAPVTLLNNLHLRASYTNNIRRTFSNSVQSFLGIFQVS</sequence>